<accession>A0A254T845</accession>
<name>A0A254T845_9BURK</name>
<protein>
    <recommendedName>
        <fullName evidence="4">Lipoprotein</fullName>
    </recommendedName>
</protein>
<dbReference type="Proteomes" id="UP000197535">
    <property type="component" value="Unassembled WGS sequence"/>
</dbReference>
<keyword evidence="3" id="KW-1185">Reference proteome</keyword>
<feature type="chain" id="PRO_5011717506" description="Lipoprotein" evidence="1">
    <location>
        <begin position="26"/>
        <end position="116"/>
    </location>
</feature>
<evidence type="ECO:0008006" key="4">
    <source>
        <dbReference type="Google" id="ProtNLM"/>
    </source>
</evidence>
<feature type="signal peptide" evidence="1">
    <location>
        <begin position="1"/>
        <end position="25"/>
    </location>
</feature>
<dbReference type="EMBL" id="LSTO01000009">
    <property type="protein sequence ID" value="OWW18337.1"/>
    <property type="molecule type" value="Genomic_DNA"/>
</dbReference>
<dbReference type="RefSeq" id="WP_088710490.1">
    <property type="nucleotide sequence ID" value="NZ_LSTO01000009.1"/>
</dbReference>
<evidence type="ECO:0000313" key="3">
    <source>
        <dbReference type="Proteomes" id="UP000197535"/>
    </source>
</evidence>
<proteinExistence type="predicted"/>
<sequence length="116" mass="12475">MRHRKTCAILAALLAGCAAPYSDTANEQERKAYIACAVTRAFLHAGSDAAPETVALDAMRQCDGERLAVLLKLLEENAGKPFGAQFVQAYMDTLQATMIDHIALRIAQAREGRGGI</sequence>
<comment type="caution">
    <text evidence="2">The sequence shown here is derived from an EMBL/GenBank/DDBJ whole genome shotgun (WGS) entry which is preliminary data.</text>
</comment>
<evidence type="ECO:0000256" key="1">
    <source>
        <dbReference type="SAM" id="SignalP"/>
    </source>
</evidence>
<dbReference type="AlphaFoldDB" id="A0A254T845"/>
<reference evidence="2 3" key="1">
    <citation type="submission" date="2016-02" db="EMBL/GenBank/DDBJ databases">
        <authorList>
            <person name="Wen L."/>
            <person name="He K."/>
            <person name="Yang H."/>
        </authorList>
    </citation>
    <scope>NUCLEOTIDE SEQUENCE [LARGE SCALE GENOMIC DNA]</scope>
    <source>
        <strain evidence="2 3">TSA40</strain>
    </source>
</reference>
<evidence type="ECO:0000313" key="2">
    <source>
        <dbReference type="EMBL" id="OWW18337.1"/>
    </source>
</evidence>
<keyword evidence="1" id="KW-0732">Signal</keyword>
<dbReference type="PROSITE" id="PS51257">
    <property type="entry name" value="PROKAR_LIPOPROTEIN"/>
    <property type="match status" value="1"/>
</dbReference>
<gene>
    <name evidence="2" type="ORF">AYR66_02510</name>
</gene>
<organism evidence="2 3">
    <name type="scientific">Noviherbaspirillum denitrificans</name>
    <dbReference type="NCBI Taxonomy" id="1968433"/>
    <lineage>
        <taxon>Bacteria</taxon>
        <taxon>Pseudomonadati</taxon>
        <taxon>Pseudomonadota</taxon>
        <taxon>Betaproteobacteria</taxon>
        <taxon>Burkholderiales</taxon>
        <taxon>Oxalobacteraceae</taxon>
        <taxon>Noviherbaspirillum</taxon>
    </lineage>
</organism>